<gene>
    <name evidence="2" type="ORF">GB881_04725</name>
</gene>
<dbReference type="PROSITE" id="PS51257">
    <property type="entry name" value="PROKAR_LIPOPROTEIN"/>
    <property type="match status" value="1"/>
</dbReference>
<dbReference type="EMBL" id="WHPC01000010">
    <property type="protein sequence ID" value="MPV36361.1"/>
    <property type="molecule type" value="Genomic_DNA"/>
</dbReference>
<keyword evidence="3" id="KW-1185">Reference proteome</keyword>
<dbReference type="AlphaFoldDB" id="A0A6N7EG37"/>
<dbReference type="InterPro" id="IPR007487">
    <property type="entry name" value="ABC_transpt-TYRBP-like"/>
</dbReference>
<evidence type="ECO:0000256" key="1">
    <source>
        <dbReference type="SAM" id="SignalP"/>
    </source>
</evidence>
<name>A0A6N7EG37_9MICO</name>
<accession>A0A6N7EG37</accession>
<dbReference type="Gene3D" id="3.40.50.2300">
    <property type="match status" value="2"/>
</dbReference>
<dbReference type="SUPFAM" id="SSF53822">
    <property type="entry name" value="Periplasmic binding protein-like I"/>
    <property type="match status" value="1"/>
</dbReference>
<feature type="chain" id="PRO_5027019229" evidence="1">
    <location>
        <begin position="28"/>
        <end position="336"/>
    </location>
</feature>
<dbReference type="PANTHER" id="PTHR35271:SF1">
    <property type="entry name" value="ABC TRANSPORTER, SUBSTRATE-BINDING LIPOPROTEIN"/>
    <property type="match status" value="1"/>
</dbReference>
<dbReference type="CDD" id="cd06325">
    <property type="entry name" value="PBP1_ABC_unchar_transporter"/>
    <property type="match status" value="1"/>
</dbReference>
<organism evidence="2 3">
    <name type="scientific">Georgenia subflava</name>
    <dbReference type="NCBI Taxonomy" id="1622177"/>
    <lineage>
        <taxon>Bacteria</taxon>
        <taxon>Bacillati</taxon>
        <taxon>Actinomycetota</taxon>
        <taxon>Actinomycetes</taxon>
        <taxon>Micrococcales</taxon>
        <taxon>Bogoriellaceae</taxon>
        <taxon>Georgenia</taxon>
    </lineage>
</organism>
<dbReference type="PANTHER" id="PTHR35271">
    <property type="entry name" value="ABC TRANSPORTER, SUBSTRATE-BINDING LIPOPROTEIN-RELATED"/>
    <property type="match status" value="1"/>
</dbReference>
<comment type="caution">
    <text evidence="2">The sequence shown here is derived from an EMBL/GenBank/DDBJ whole genome shotgun (WGS) entry which is preliminary data.</text>
</comment>
<dbReference type="Pfam" id="PF04392">
    <property type="entry name" value="ABC_sub_bind"/>
    <property type="match status" value="1"/>
</dbReference>
<dbReference type="Proteomes" id="UP000437709">
    <property type="component" value="Unassembled WGS sequence"/>
</dbReference>
<protein>
    <submittedName>
        <fullName evidence="2">Sugar ABC transporter substrate-binding protein</fullName>
    </submittedName>
</protein>
<reference evidence="2 3" key="1">
    <citation type="submission" date="2019-10" db="EMBL/GenBank/DDBJ databases">
        <title>Georgenia wutianyii sp. nov. and Georgenia yuyongxinii sp. nov. isolated from plateau pika (Ochotona curzoniae) in the Qinghai-Tibet plateau of China.</title>
        <authorList>
            <person name="Tian Z."/>
        </authorList>
    </citation>
    <scope>NUCLEOTIDE SEQUENCE [LARGE SCALE GENOMIC DNA]</scope>
    <source>
        <strain evidence="2 3">JCM 19765</strain>
    </source>
</reference>
<keyword evidence="1" id="KW-0732">Signal</keyword>
<proteinExistence type="predicted"/>
<evidence type="ECO:0000313" key="2">
    <source>
        <dbReference type="EMBL" id="MPV36361.1"/>
    </source>
</evidence>
<dbReference type="RefSeq" id="WP_152196151.1">
    <property type="nucleotide sequence ID" value="NZ_VUKD01000004.1"/>
</dbReference>
<dbReference type="OrthoDB" id="9776955at2"/>
<sequence>MKRTKILTAAAGLALLLAACGGGNDTAGDGDTAGAAGGAAEPVTIGISQIVSHPSLDAARDGFKRALEENGYTEGENVTYDEQNAQGDQSTATSIATKFATDGVDLVLAIATPTAQAAAQSITDVPILITAVTEPAEAGLVDSWEEPGGNLTGTSDLNPVADQLELLTQIAPDAQTVGVVYSSGEVNSEVQVEIAQEAADELGIELELATVTASGEVQQAAQSLDVDALYVPTDNIVVSALESVIAVAEDKQIPLIVGEGDSVARGGVATWGIDYEKLGYQTGLMAVEILQEGTDPATMPIQTIQELSLVVNPAAAERMGVEIPADLIDSADTVIE</sequence>
<evidence type="ECO:0000313" key="3">
    <source>
        <dbReference type="Proteomes" id="UP000437709"/>
    </source>
</evidence>
<feature type="signal peptide" evidence="1">
    <location>
        <begin position="1"/>
        <end position="27"/>
    </location>
</feature>
<dbReference type="InterPro" id="IPR028082">
    <property type="entry name" value="Peripla_BP_I"/>
</dbReference>